<organism evidence="8 9">
    <name type="scientific">Kribbella deserti</name>
    <dbReference type="NCBI Taxonomy" id="1926257"/>
    <lineage>
        <taxon>Bacteria</taxon>
        <taxon>Bacillati</taxon>
        <taxon>Actinomycetota</taxon>
        <taxon>Actinomycetes</taxon>
        <taxon>Propionibacteriales</taxon>
        <taxon>Kribbellaceae</taxon>
        <taxon>Kribbella</taxon>
    </lineage>
</organism>
<dbReference type="InterPro" id="IPR013324">
    <property type="entry name" value="RNA_pol_sigma_r3/r4-like"/>
</dbReference>
<dbReference type="CDD" id="cd06171">
    <property type="entry name" value="Sigma70_r4"/>
    <property type="match status" value="1"/>
</dbReference>
<protein>
    <submittedName>
        <fullName evidence="8">SigE family RNA polymerase sigma factor</fullName>
    </submittedName>
</protein>
<feature type="domain" description="RNA polymerase sigma-70 region 2" evidence="6">
    <location>
        <begin position="13"/>
        <end position="79"/>
    </location>
</feature>
<dbReference type="Proteomes" id="UP001589890">
    <property type="component" value="Unassembled WGS sequence"/>
</dbReference>
<evidence type="ECO:0000256" key="2">
    <source>
        <dbReference type="ARBA" id="ARBA00023015"/>
    </source>
</evidence>
<dbReference type="InterPro" id="IPR039425">
    <property type="entry name" value="RNA_pol_sigma-70-like"/>
</dbReference>
<dbReference type="PANTHER" id="PTHR43133">
    <property type="entry name" value="RNA POLYMERASE ECF-TYPE SIGMA FACTO"/>
    <property type="match status" value="1"/>
</dbReference>
<evidence type="ECO:0000313" key="9">
    <source>
        <dbReference type="Proteomes" id="UP001589890"/>
    </source>
</evidence>
<dbReference type="NCBIfam" id="TIGR02937">
    <property type="entry name" value="sigma70-ECF"/>
    <property type="match status" value="1"/>
</dbReference>
<dbReference type="InterPro" id="IPR007627">
    <property type="entry name" value="RNA_pol_sigma70_r2"/>
</dbReference>
<keyword evidence="5" id="KW-0804">Transcription</keyword>
<dbReference type="Pfam" id="PF08281">
    <property type="entry name" value="Sigma70_r4_2"/>
    <property type="match status" value="1"/>
</dbReference>
<evidence type="ECO:0000256" key="4">
    <source>
        <dbReference type="ARBA" id="ARBA00023125"/>
    </source>
</evidence>
<sequence length="171" mass="19114">MMPDRDREYVEFVEAAGGTLRRTAFLVCGDWHRADDIVQDALYKLYLAWARVDRGGNPLAYARRVVVNAALDQGRRPWRREVPTEVIPDRVALHGDPAGPFGARDEMLTALGALAPRQRACVVLRYYEDLSVEQTAEVLSCSAGTVKSQTARALDSLRRVIDHPRPIGRLS</sequence>
<proteinExistence type="inferred from homology"/>
<name>A0ABV6QSM8_9ACTN</name>
<dbReference type="Gene3D" id="1.10.10.10">
    <property type="entry name" value="Winged helix-like DNA-binding domain superfamily/Winged helix DNA-binding domain"/>
    <property type="match status" value="1"/>
</dbReference>
<dbReference type="SUPFAM" id="SSF88946">
    <property type="entry name" value="Sigma2 domain of RNA polymerase sigma factors"/>
    <property type="match status" value="1"/>
</dbReference>
<feature type="domain" description="RNA polymerase sigma factor 70 region 4 type 2" evidence="7">
    <location>
        <begin position="105"/>
        <end position="155"/>
    </location>
</feature>
<dbReference type="InterPro" id="IPR013325">
    <property type="entry name" value="RNA_pol_sigma_r2"/>
</dbReference>
<dbReference type="PANTHER" id="PTHR43133:SF50">
    <property type="entry name" value="ECF RNA POLYMERASE SIGMA FACTOR SIGM"/>
    <property type="match status" value="1"/>
</dbReference>
<keyword evidence="4" id="KW-0238">DNA-binding</keyword>
<evidence type="ECO:0000259" key="7">
    <source>
        <dbReference type="Pfam" id="PF08281"/>
    </source>
</evidence>
<dbReference type="InterPro" id="IPR014325">
    <property type="entry name" value="RNA_pol_sigma-E_actinobac"/>
</dbReference>
<dbReference type="InterPro" id="IPR036388">
    <property type="entry name" value="WH-like_DNA-bd_sf"/>
</dbReference>
<dbReference type="SUPFAM" id="SSF88659">
    <property type="entry name" value="Sigma3 and sigma4 domains of RNA polymerase sigma factors"/>
    <property type="match status" value="1"/>
</dbReference>
<evidence type="ECO:0000256" key="3">
    <source>
        <dbReference type="ARBA" id="ARBA00023082"/>
    </source>
</evidence>
<comment type="similarity">
    <text evidence="1">Belongs to the sigma-70 factor family. ECF subfamily.</text>
</comment>
<keyword evidence="2" id="KW-0805">Transcription regulation</keyword>
<dbReference type="Pfam" id="PF04542">
    <property type="entry name" value="Sigma70_r2"/>
    <property type="match status" value="1"/>
</dbReference>
<reference evidence="8 9" key="1">
    <citation type="submission" date="2024-09" db="EMBL/GenBank/DDBJ databases">
        <authorList>
            <person name="Sun Q."/>
            <person name="Mori K."/>
        </authorList>
    </citation>
    <scope>NUCLEOTIDE SEQUENCE [LARGE SCALE GENOMIC DNA]</scope>
    <source>
        <strain evidence="8 9">CGMCC 1.15906</strain>
    </source>
</reference>
<evidence type="ECO:0000256" key="1">
    <source>
        <dbReference type="ARBA" id="ARBA00010641"/>
    </source>
</evidence>
<keyword evidence="3" id="KW-0731">Sigma factor</keyword>
<evidence type="ECO:0000256" key="5">
    <source>
        <dbReference type="ARBA" id="ARBA00023163"/>
    </source>
</evidence>
<evidence type="ECO:0000259" key="6">
    <source>
        <dbReference type="Pfam" id="PF04542"/>
    </source>
</evidence>
<dbReference type="RefSeq" id="WP_380051496.1">
    <property type="nucleotide sequence ID" value="NZ_JBHLTC010000030.1"/>
</dbReference>
<accession>A0ABV6QSM8</accession>
<keyword evidence="9" id="KW-1185">Reference proteome</keyword>
<gene>
    <name evidence="8" type="ORF">ACFFGN_23970</name>
</gene>
<evidence type="ECO:0000313" key="8">
    <source>
        <dbReference type="EMBL" id="MFC0627153.1"/>
    </source>
</evidence>
<dbReference type="Gene3D" id="1.10.1740.10">
    <property type="match status" value="1"/>
</dbReference>
<dbReference type="InterPro" id="IPR014284">
    <property type="entry name" value="RNA_pol_sigma-70_dom"/>
</dbReference>
<dbReference type="EMBL" id="JBHLTC010000030">
    <property type="protein sequence ID" value="MFC0627153.1"/>
    <property type="molecule type" value="Genomic_DNA"/>
</dbReference>
<dbReference type="NCBIfam" id="TIGR02983">
    <property type="entry name" value="SigE-fam_strep"/>
    <property type="match status" value="1"/>
</dbReference>
<comment type="caution">
    <text evidence="8">The sequence shown here is derived from an EMBL/GenBank/DDBJ whole genome shotgun (WGS) entry which is preliminary data.</text>
</comment>
<dbReference type="InterPro" id="IPR013249">
    <property type="entry name" value="RNA_pol_sigma70_r4_t2"/>
</dbReference>